<dbReference type="GO" id="GO:0003700">
    <property type="term" value="F:DNA-binding transcription factor activity"/>
    <property type="evidence" value="ECO:0007669"/>
    <property type="project" value="TreeGrafter"/>
</dbReference>
<dbReference type="Pfam" id="PF13545">
    <property type="entry name" value="HTH_Crp_2"/>
    <property type="match status" value="1"/>
</dbReference>
<keyword evidence="7" id="KW-1185">Reference proteome</keyword>
<dbReference type="PANTHER" id="PTHR24567:SF26">
    <property type="entry name" value="REGULATORY PROTEIN YEIL"/>
    <property type="match status" value="1"/>
</dbReference>
<gene>
    <name evidence="6" type="ORF">ESY86_04325</name>
</gene>
<dbReference type="GO" id="GO:0003677">
    <property type="term" value="F:DNA binding"/>
    <property type="evidence" value="ECO:0007669"/>
    <property type="project" value="UniProtKB-KW"/>
</dbReference>
<dbReference type="InterPro" id="IPR012318">
    <property type="entry name" value="HTH_CRP"/>
</dbReference>
<dbReference type="Gene3D" id="1.10.10.10">
    <property type="entry name" value="Winged helix-like DNA-binding domain superfamily/Winged helix DNA-binding domain"/>
    <property type="match status" value="1"/>
</dbReference>
<name>A0A5C6ZMQ9_9FLAO</name>
<dbReference type="InterPro" id="IPR014710">
    <property type="entry name" value="RmlC-like_jellyroll"/>
</dbReference>
<dbReference type="SUPFAM" id="SSF46785">
    <property type="entry name" value="Winged helix' DNA-binding domain"/>
    <property type="match status" value="1"/>
</dbReference>
<dbReference type="PANTHER" id="PTHR24567">
    <property type="entry name" value="CRP FAMILY TRANSCRIPTIONAL REGULATORY PROTEIN"/>
    <property type="match status" value="1"/>
</dbReference>
<keyword evidence="2" id="KW-0238">DNA-binding</keyword>
<organism evidence="6 7">
    <name type="scientific">Subsaximicrobium wynnwilliamsii</name>
    <dbReference type="NCBI Taxonomy" id="291179"/>
    <lineage>
        <taxon>Bacteria</taxon>
        <taxon>Pseudomonadati</taxon>
        <taxon>Bacteroidota</taxon>
        <taxon>Flavobacteriia</taxon>
        <taxon>Flavobacteriales</taxon>
        <taxon>Flavobacteriaceae</taxon>
        <taxon>Subsaximicrobium</taxon>
    </lineage>
</organism>
<evidence type="ECO:0000256" key="2">
    <source>
        <dbReference type="ARBA" id="ARBA00023125"/>
    </source>
</evidence>
<dbReference type="InterPro" id="IPR050397">
    <property type="entry name" value="Env_Response_Regulators"/>
</dbReference>
<accession>A0A5C6ZMQ9</accession>
<sequence>MIPLNVLNPFQYQFDDDLLKNIASEGQVREFKKDEIIIDIGQTLTHVPLLLDGNINVLQEDDNGNELLLYVLESGDTCSMSLTCCVAKSKSRIRAIADKDTKVIMIPNDKMSQWFNTNETWRNFILQSYQTRFDEMLETIDTLAFMKMDERLLKYLTNQVKLNANTIISKTHQNIAEDLNTSRVVVSRLLKKLENDHILKLSRNKIEVLEF</sequence>
<feature type="domain" description="HTH crp-type" evidence="5">
    <location>
        <begin position="146"/>
        <end position="211"/>
    </location>
</feature>
<keyword evidence="3" id="KW-0804">Transcription</keyword>
<evidence type="ECO:0000313" key="6">
    <source>
        <dbReference type="EMBL" id="TXD90601.1"/>
    </source>
</evidence>
<dbReference type="CDD" id="cd00038">
    <property type="entry name" value="CAP_ED"/>
    <property type="match status" value="1"/>
</dbReference>
<evidence type="ECO:0000259" key="4">
    <source>
        <dbReference type="PROSITE" id="PS50042"/>
    </source>
</evidence>
<dbReference type="RefSeq" id="WP_147085354.1">
    <property type="nucleotide sequence ID" value="NZ_VORM01000002.1"/>
</dbReference>
<protein>
    <submittedName>
        <fullName evidence="6">Crp/Fnr family transcriptional regulator</fullName>
    </submittedName>
</protein>
<dbReference type="InterPro" id="IPR036388">
    <property type="entry name" value="WH-like_DNA-bd_sf"/>
</dbReference>
<dbReference type="OrthoDB" id="9776746at2"/>
<reference evidence="6 7" key="1">
    <citation type="submission" date="2019-08" db="EMBL/GenBank/DDBJ databases">
        <title>Genomes of Subsaximicrobium wynnwilliamsii strains.</title>
        <authorList>
            <person name="Bowman J.P."/>
        </authorList>
    </citation>
    <scope>NUCLEOTIDE SEQUENCE [LARGE SCALE GENOMIC DNA]</scope>
    <source>
        <strain evidence="6 7">2-80-2</strain>
    </source>
</reference>
<dbReference type="InterPro" id="IPR036390">
    <property type="entry name" value="WH_DNA-bd_sf"/>
</dbReference>
<evidence type="ECO:0000313" key="7">
    <source>
        <dbReference type="Proteomes" id="UP000321578"/>
    </source>
</evidence>
<dbReference type="GO" id="GO:0005829">
    <property type="term" value="C:cytosol"/>
    <property type="evidence" value="ECO:0007669"/>
    <property type="project" value="TreeGrafter"/>
</dbReference>
<dbReference type="InterPro" id="IPR000595">
    <property type="entry name" value="cNMP-bd_dom"/>
</dbReference>
<dbReference type="PROSITE" id="PS51063">
    <property type="entry name" value="HTH_CRP_2"/>
    <property type="match status" value="1"/>
</dbReference>
<comment type="caution">
    <text evidence="6">The sequence shown here is derived from an EMBL/GenBank/DDBJ whole genome shotgun (WGS) entry which is preliminary data.</text>
</comment>
<dbReference type="PROSITE" id="PS50042">
    <property type="entry name" value="CNMP_BINDING_3"/>
    <property type="match status" value="1"/>
</dbReference>
<evidence type="ECO:0000256" key="3">
    <source>
        <dbReference type="ARBA" id="ARBA00023163"/>
    </source>
</evidence>
<dbReference type="InterPro" id="IPR018490">
    <property type="entry name" value="cNMP-bd_dom_sf"/>
</dbReference>
<feature type="domain" description="Cyclic nucleotide-binding" evidence="4">
    <location>
        <begin position="10"/>
        <end position="77"/>
    </location>
</feature>
<evidence type="ECO:0000256" key="1">
    <source>
        <dbReference type="ARBA" id="ARBA00023015"/>
    </source>
</evidence>
<dbReference type="Gene3D" id="2.60.120.10">
    <property type="entry name" value="Jelly Rolls"/>
    <property type="match status" value="1"/>
</dbReference>
<dbReference type="SMART" id="SM00419">
    <property type="entry name" value="HTH_CRP"/>
    <property type="match status" value="1"/>
</dbReference>
<evidence type="ECO:0000259" key="5">
    <source>
        <dbReference type="PROSITE" id="PS51063"/>
    </source>
</evidence>
<proteinExistence type="predicted"/>
<keyword evidence="1" id="KW-0805">Transcription regulation</keyword>
<dbReference type="EMBL" id="VORO01000003">
    <property type="protein sequence ID" value="TXD90601.1"/>
    <property type="molecule type" value="Genomic_DNA"/>
</dbReference>
<dbReference type="AlphaFoldDB" id="A0A5C6ZMQ9"/>
<dbReference type="SUPFAM" id="SSF51206">
    <property type="entry name" value="cAMP-binding domain-like"/>
    <property type="match status" value="1"/>
</dbReference>
<dbReference type="Proteomes" id="UP000321578">
    <property type="component" value="Unassembled WGS sequence"/>
</dbReference>
<dbReference type="Pfam" id="PF00027">
    <property type="entry name" value="cNMP_binding"/>
    <property type="match status" value="1"/>
</dbReference>